<evidence type="ECO:0000313" key="4">
    <source>
        <dbReference type="EMBL" id="PPR06235.1"/>
    </source>
</evidence>
<keyword evidence="2" id="KW-0326">Glycosidase</keyword>
<evidence type="ECO:0008006" key="6">
    <source>
        <dbReference type="Google" id="ProtNLM"/>
    </source>
</evidence>
<comment type="similarity">
    <text evidence="1 2">Belongs to the glycosyl hydrolase 12 (cellulase H) family.</text>
</comment>
<name>A0A409YT78_9AGAR</name>
<keyword evidence="2" id="KW-0624">Polysaccharide degradation</keyword>
<dbReference type="Gene3D" id="2.60.120.180">
    <property type="match status" value="1"/>
</dbReference>
<keyword evidence="2" id="KW-0119">Carbohydrate metabolism</keyword>
<feature type="signal peptide" evidence="3">
    <location>
        <begin position="1"/>
        <end position="21"/>
    </location>
</feature>
<dbReference type="STRING" id="181874.A0A409YT78"/>
<dbReference type="GO" id="GO:0000272">
    <property type="term" value="P:polysaccharide catabolic process"/>
    <property type="evidence" value="ECO:0007669"/>
    <property type="project" value="UniProtKB-KW"/>
</dbReference>
<dbReference type="GO" id="GO:0008810">
    <property type="term" value="F:cellulase activity"/>
    <property type="evidence" value="ECO:0007669"/>
    <property type="project" value="InterPro"/>
</dbReference>
<dbReference type="OrthoDB" id="89349at2759"/>
<reference evidence="4 5" key="1">
    <citation type="journal article" date="2018" name="Evol. Lett.">
        <title>Horizontal gene cluster transfer increased hallucinogenic mushroom diversity.</title>
        <authorList>
            <person name="Reynolds H.T."/>
            <person name="Vijayakumar V."/>
            <person name="Gluck-Thaler E."/>
            <person name="Korotkin H.B."/>
            <person name="Matheny P.B."/>
            <person name="Slot J.C."/>
        </authorList>
    </citation>
    <scope>NUCLEOTIDE SEQUENCE [LARGE SCALE GENOMIC DNA]</scope>
    <source>
        <strain evidence="4 5">2629</strain>
    </source>
</reference>
<dbReference type="InterPro" id="IPR002594">
    <property type="entry name" value="GH12"/>
</dbReference>
<dbReference type="EMBL" id="NHTK01000691">
    <property type="protein sequence ID" value="PPR06235.1"/>
    <property type="molecule type" value="Genomic_DNA"/>
</dbReference>
<dbReference type="Proteomes" id="UP000284842">
    <property type="component" value="Unassembled WGS sequence"/>
</dbReference>
<keyword evidence="5" id="KW-1185">Reference proteome</keyword>
<sequence length="259" mass="28137">MVSFKSLSSFILASVIGTALANPAPVTRDLAKRGNVLQGQYDSESELGGRFILENNLWGQSSGSGWQKSQATGTGTGNAVIWYTTYSWQGGQYNVKSYANMDLKVGMGKTIAQIGSIPTIFNWHYGSASGDLVADVSYDLWLSRTPGTQGATSSTTYEIMVWLSTRGGAQPAGSRIGTANINGQNWTLWKGTVQNWTVFSYVPPYEMVNFSQDLKPFLTYLVNTQGVPSNQYLVQAQAGTEPFVGTATLNIDWYTMAVN</sequence>
<protein>
    <recommendedName>
        <fullName evidence="6">Glycoside hydrolase family 12 protein</fullName>
    </recommendedName>
</protein>
<proteinExistence type="inferred from homology"/>
<gene>
    <name evidence="4" type="ORF">CVT24_000626</name>
</gene>
<dbReference type="InParanoid" id="A0A409YT78"/>
<feature type="chain" id="PRO_5019064098" description="Glycoside hydrolase family 12 protein" evidence="3">
    <location>
        <begin position="22"/>
        <end position="259"/>
    </location>
</feature>
<dbReference type="Pfam" id="PF01670">
    <property type="entry name" value="Glyco_hydro_12"/>
    <property type="match status" value="1"/>
</dbReference>
<evidence type="ECO:0000256" key="3">
    <source>
        <dbReference type="SAM" id="SignalP"/>
    </source>
</evidence>
<evidence type="ECO:0000256" key="2">
    <source>
        <dbReference type="RuleBase" id="RU361163"/>
    </source>
</evidence>
<dbReference type="InterPro" id="IPR013320">
    <property type="entry name" value="ConA-like_dom_sf"/>
</dbReference>
<evidence type="ECO:0000313" key="5">
    <source>
        <dbReference type="Proteomes" id="UP000284842"/>
    </source>
</evidence>
<keyword evidence="3" id="KW-0732">Signal</keyword>
<dbReference type="InterPro" id="IPR013319">
    <property type="entry name" value="GH11/12"/>
</dbReference>
<dbReference type="AlphaFoldDB" id="A0A409YT78"/>
<keyword evidence="2" id="KW-0378">Hydrolase</keyword>
<organism evidence="4 5">
    <name type="scientific">Panaeolus cyanescens</name>
    <dbReference type="NCBI Taxonomy" id="181874"/>
    <lineage>
        <taxon>Eukaryota</taxon>
        <taxon>Fungi</taxon>
        <taxon>Dikarya</taxon>
        <taxon>Basidiomycota</taxon>
        <taxon>Agaricomycotina</taxon>
        <taxon>Agaricomycetes</taxon>
        <taxon>Agaricomycetidae</taxon>
        <taxon>Agaricales</taxon>
        <taxon>Agaricineae</taxon>
        <taxon>Galeropsidaceae</taxon>
        <taxon>Panaeolus</taxon>
    </lineage>
</organism>
<dbReference type="PANTHER" id="PTHR34002">
    <property type="entry name" value="BLR1656 PROTEIN"/>
    <property type="match status" value="1"/>
</dbReference>
<evidence type="ECO:0000256" key="1">
    <source>
        <dbReference type="ARBA" id="ARBA00005519"/>
    </source>
</evidence>
<comment type="caution">
    <text evidence="4">The sequence shown here is derived from an EMBL/GenBank/DDBJ whole genome shotgun (WGS) entry which is preliminary data.</text>
</comment>
<dbReference type="PANTHER" id="PTHR34002:SF9">
    <property type="entry name" value="XYLOGLUCAN-SPECIFIC ENDO-BETA-1,4-GLUCANASE A"/>
    <property type="match status" value="1"/>
</dbReference>
<dbReference type="SUPFAM" id="SSF49899">
    <property type="entry name" value="Concanavalin A-like lectins/glucanases"/>
    <property type="match status" value="1"/>
</dbReference>
<accession>A0A409YT78</accession>